<dbReference type="STRING" id="555512.SAMN04487993_1001155"/>
<protein>
    <submittedName>
        <fullName evidence="2">Uncharacterized protein</fullName>
    </submittedName>
</protein>
<reference evidence="2 3" key="1">
    <citation type="submission" date="2016-10" db="EMBL/GenBank/DDBJ databases">
        <authorList>
            <person name="de Groot N.N."/>
        </authorList>
    </citation>
    <scope>NUCLEOTIDE SEQUENCE [LARGE SCALE GENOMIC DNA]</scope>
    <source>
        <strain evidence="2 3">DSM 26424</strain>
    </source>
</reference>
<dbReference type="RefSeq" id="WP_089842212.1">
    <property type="nucleotide sequence ID" value="NZ_FNEJ01000001.1"/>
</dbReference>
<keyword evidence="1" id="KW-0812">Transmembrane</keyword>
<organism evidence="2 3">
    <name type="scientific">Salipiger marinus</name>
    <dbReference type="NCBI Taxonomy" id="555512"/>
    <lineage>
        <taxon>Bacteria</taxon>
        <taxon>Pseudomonadati</taxon>
        <taxon>Pseudomonadota</taxon>
        <taxon>Alphaproteobacteria</taxon>
        <taxon>Rhodobacterales</taxon>
        <taxon>Roseobacteraceae</taxon>
        <taxon>Salipiger</taxon>
    </lineage>
</organism>
<evidence type="ECO:0000313" key="3">
    <source>
        <dbReference type="Proteomes" id="UP000199093"/>
    </source>
</evidence>
<dbReference type="Proteomes" id="UP000199093">
    <property type="component" value="Unassembled WGS sequence"/>
</dbReference>
<keyword evidence="1" id="KW-1133">Transmembrane helix</keyword>
<proteinExistence type="predicted"/>
<feature type="transmembrane region" description="Helical" evidence="1">
    <location>
        <begin position="33"/>
        <end position="50"/>
    </location>
</feature>
<keyword evidence="1" id="KW-0472">Membrane</keyword>
<dbReference type="EMBL" id="FNEJ01000001">
    <property type="protein sequence ID" value="SDI12497.1"/>
    <property type="molecule type" value="Genomic_DNA"/>
</dbReference>
<keyword evidence="3" id="KW-1185">Reference proteome</keyword>
<gene>
    <name evidence="2" type="ORF">SAMN04487993_1001155</name>
</gene>
<sequence length="74" mass="7510">MSTDQFLVLGFVLGVLGGAAAIAAWADGRVPRLGAVLLVAGLALALHAHVSKPGGYTAENLPDVIYGVIGDLIR</sequence>
<dbReference type="AlphaFoldDB" id="A0A1G8I0X7"/>
<evidence type="ECO:0000256" key="1">
    <source>
        <dbReference type="SAM" id="Phobius"/>
    </source>
</evidence>
<feature type="transmembrane region" description="Helical" evidence="1">
    <location>
        <begin position="6"/>
        <end position="26"/>
    </location>
</feature>
<accession>A0A1G8I0X7</accession>
<evidence type="ECO:0000313" key="2">
    <source>
        <dbReference type="EMBL" id="SDI12497.1"/>
    </source>
</evidence>
<name>A0A1G8I0X7_9RHOB</name>